<organism evidence="2 3">
    <name type="scientific">Phaseolus angularis</name>
    <name type="common">Azuki bean</name>
    <name type="synonym">Vigna angularis</name>
    <dbReference type="NCBI Taxonomy" id="3914"/>
    <lineage>
        <taxon>Eukaryota</taxon>
        <taxon>Viridiplantae</taxon>
        <taxon>Streptophyta</taxon>
        <taxon>Embryophyta</taxon>
        <taxon>Tracheophyta</taxon>
        <taxon>Spermatophyta</taxon>
        <taxon>Magnoliopsida</taxon>
        <taxon>eudicotyledons</taxon>
        <taxon>Gunneridae</taxon>
        <taxon>Pentapetalae</taxon>
        <taxon>rosids</taxon>
        <taxon>fabids</taxon>
        <taxon>Fabales</taxon>
        <taxon>Fabaceae</taxon>
        <taxon>Papilionoideae</taxon>
        <taxon>50 kb inversion clade</taxon>
        <taxon>NPAAA clade</taxon>
        <taxon>indigoferoid/millettioid clade</taxon>
        <taxon>Phaseoleae</taxon>
        <taxon>Vigna</taxon>
    </lineage>
</organism>
<evidence type="ECO:0000313" key="2">
    <source>
        <dbReference type="EMBL" id="KOM35005.1"/>
    </source>
</evidence>
<dbReference type="Proteomes" id="UP000053144">
    <property type="component" value="Chromosome 2"/>
</dbReference>
<protein>
    <submittedName>
        <fullName evidence="2">Uncharacterized protein</fullName>
    </submittedName>
</protein>
<dbReference type="EMBL" id="CM003372">
    <property type="protein sequence ID" value="KOM35005.1"/>
    <property type="molecule type" value="Genomic_DNA"/>
</dbReference>
<proteinExistence type="predicted"/>
<dbReference type="AlphaFoldDB" id="A0A0L9TWU8"/>
<sequence length="115" mass="12869">MIVLASSSPDPNSLTPLRQLSDHPSSSPNPSPSFPNSKPLNSTPFRNPITQFKLLHHLLTTNTNTSIGWKALAFCDLHRHRPYCLVLRSNQTQGERSSSDFFDWIPPNLTTSVDE</sequence>
<evidence type="ECO:0000313" key="3">
    <source>
        <dbReference type="Proteomes" id="UP000053144"/>
    </source>
</evidence>
<evidence type="ECO:0000256" key="1">
    <source>
        <dbReference type="SAM" id="MobiDB-lite"/>
    </source>
</evidence>
<feature type="region of interest" description="Disordered" evidence="1">
    <location>
        <begin position="1"/>
        <end position="45"/>
    </location>
</feature>
<name>A0A0L9TWU8_PHAAN</name>
<gene>
    <name evidence="2" type="ORF">LR48_Vigan02g115500</name>
</gene>
<accession>A0A0L9TWU8</accession>
<feature type="compositionally biased region" description="Polar residues" evidence="1">
    <location>
        <begin position="1"/>
        <end position="18"/>
    </location>
</feature>
<dbReference type="Gramene" id="KOM35005">
    <property type="protein sequence ID" value="KOM35005"/>
    <property type="gene ID" value="LR48_Vigan02g115500"/>
</dbReference>
<reference evidence="3" key="1">
    <citation type="journal article" date="2015" name="Proc. Natl. Acad. Sci. U.S.A.">
        <title>Genome sequencing of adzuki bean (Vigna angularis) provides insight into high starch and low fat accumulation and domestication.</title>
        <authorList>
            <person name="Yang K."/>
            <person name="Tian Z."/>
            <person name="Chen C."/>
            <person name="Luo L."/>
            <person name="Zhao B."/>
            <person name="Wang Z."/>
            <person name="Yu L."/>
            <person name="Li Y."/>
            <person name="Sun Y."/>
            <person name="Li W."/>
            <person name="Chen Y."/>
            <person name="Li Y."/>
            <person name="Zhang Y."/>
            <person name="Ai D."/>
            <person name="Zhao J."/>
            <person name="Shang C."/>
            <person name="Ma Y."/>
            <person name="Wu B."/>
            <person name="Wang M."/>
            <person name="Gao L."/>
            <person name="Sun D."/>
            <person name="Zhang P."/>
            <person name="Guo F."/>
            <person name="Wang W."/>
            <person name="Li Y."/>
            <person name="Wang J."/>
            <person name="Varshney R.K."/>
            <person name="Wang J."/>
            <person name="Ling H.Q."/>
            <person name="Wan P."/>
        </authorList>
    </citation>
    <scope>NUCLEOTIDE SEQUENCE</scope>
    <source>
        <strain evidence="3">cv. Jingnong 6</strain>
    </source>
</reference>